<dbReference type="Pfam" id="PF08308">
    <property type="entry name" value="PEGA"/>
    <property type="match status" value="1"/>
</dbReference>
<dbReference type="RefSeq" id="WP_020965745.1">
    <property type="nucleotide sequence ID" value="NC_022097.1"/>
</dbReference>
<evidence type="ECO:0000259" key="2">
    <source>
        <dbReference type="Pfam" id="PF08308"/>
    </source>
</evidence>
<evidence type="ECO:0000256" key="1">
    <source>
        <dbReference type="SAM" id="Phobius"/>
    </source>
</evidence>
<accession>S5ZPA0</accession>
<dbReference type="KEGG" id="tped:TPE_1973"/>
<dbReference type="GeneID" id="301090463"/>
<dbReference type="PATRIC" id="fig|1291379.3.peg.1946"/>
<organism evidence="3 4">
    <name type="scientific">Treponema pedis str. T A4</name>
    <dbReference type="NCBI Taxonomy" id="1291379"/>
    <lineage>
        <taxon>Bacteria</taxon>
        <taxon>Pseudomonadati</taxon>
        <taxon>Spirochaetota</taxon>
        <taxon>Spirochaetia</taxon>
        <taxon>Spirochaetales</taxon>
        <taxon>Treponemataceae</taxon>
        <taxon>Treponema</taxon>
    </lineage>
</organism>
<keyword evidence="3" id="KW-0449">Lipoprotein</keyword>
<protein>
    <submittedName>
        <fullName evidence="3">Lipoprotein</fullName>
    </submittedName>
</protein>
<name>S5ZPA0_9SPIR</name>
<dbReference type="InterPro" id="IPR013229">
    <property type="entry name" value="PEGA"/>
</dbReference>
<keyword evidence="1" id="KW-0812">Transmembrane</keyword>
<feature type="domain" description="PEGA" evidence="2">
    <location>
        <begin position="252"/>
        <end position="311"/>
    </location>
</feature>
<dbReference type="HOGENOM" id="CLU_521692_0_0_12"/>
<dbReference type="STRING" id="1291379.TPE_1973"/>
<keyword evidence="1" id="KW-1133">Transmembrane helix</keyword>
<sequence length="519" mass="59417">MSVKFIFKFILFFSFPCFLIAREAGAEKDEWVIAVSEFETESVAQSYQNYKTIIPEMFLIYLDTGAKRLVPFEEKKMRAVTSASNKRLSLIKERAKLISERDSLFLSAEDVKIKEKKEKKLNGEIEKKEKEIFYSRADIAIQENKFFQKDSVKNVVLWKQGQALYKLSGNAVSSETLAKENISALIYGTVKDISGYMVIKVKLDTGLIGMPVHEFSDAGRYEDVEQIVQALAYQIYTVIQNAKEIKVFFDVTPKEAKLYIDNKAVTDFSKPIALHAGKYTVSASAENYAEASKEILIENQEAYTLKINLQKDGQTKIGFNLAEKTPHVFFKTQYSATVPGIITIPRVKTILEFNNGGVHTFGLFDPEKTGRNNLNRDLSPEYVQSMIVDLNKKNTKDSIELHRKILYWSLAAFYVSLPVTMILKSRLDDKIQSFKEGKFPLTQDKVNEINKFGYIQQGFQWVTVALGVNYFIQLIIYLVKADRALPRQIKPDIVTPEYKVKEKLNTNENKTEIKQDEQE</sequence>
<keyword evidence="1" id="KW-0472">Membrane</keyword>
<reference evidence="3 4" key="1">
    <citation type="journal article" date="2013" name="PLoS ONE">
        <title>Genome-Wide Relatedness of Treponema pedis, from Gingiva and Necrotic Skin Lesions of Pigs, with the Human Oral Pathogen Treponema denticola.</title>
        <authorList>
            <person name="Svartstrom O."/>
            <person name="Mushtaq M."/>
            <person name="Pringle M."/>
            <person name="Segerman B."/>
        </authorList>
    </citation>
    <scope>NUCLEOTIDE SEQUENCE [LARGE SCALE GENOMIC DNA]</scope>
    <source>
        <strain evidence="3">T A4</strain>
    </source>
</reference>
<keyword evidence="4" id="KW-1185">Reference proteome</keyword>
<dbReference type="EMBL" id="CP004120">
    <property type="protein sequence ID" value="AGT44447.1"/>
    <property type="molecule type" value="Genomic_DNA"/>
</dbReference>
<dbReference type="Proteomes" id="UP000015620">
    <property type="component" value="Chromosome"/>
</dbReference>
<evidence type="ECO:0000313" key="4">
    <source>
        <dbReference type="Proteomes" id="UP000015620"/>
    </source>
</evidence>
<evidence type="ECO:0000313" key="3">
    <source>
        <dbReference type="EMBL" id="AGT44447.1"/>
    </source>
</evidence>
<gene>
    <name evidence="3" type="ORF">TPE_1973</name>
</gene>
<feature type="transmembrane region" description="Helical" evidence="1">
    <location>
        <begin position="459"/>
        <end position="479"/>
    </location>
</feature>
<dbReference type="AlphaFoldDB" id="S5ZPA0"/>
<proteinExistence type="predicted"/>
<dbReference type="OrthoDB" id="354676at2"/>